<evidence type="ECO:0000313" key="6">
    <source>
        <dbReference type="Proteomes" id="UP001196870"/>
    </source>
</evidence>
<dbReference type="Proteomes" id="UP001196870">
    <property type="component" value="Unassembled WGS sequence"/>
</dbReference>
<feature type="domain" description="VOC" evidence="4">
    <location>
        <begin position="89"/>
        <end position="210"/>
    </location>
</feature>
<organism evidence="5 6">
    <name type="scientific">Plastoroseomonas hellenica</name>
    <dbReference type="NCBI Taxonomy" id="2687306"/>
    <lineage>
        <taxon>Bacteria</taxon>
        <taxon>Pseudomonadati</taxon>
        <taxon>Pseudomonadota</taxon>
        <taxon>Alphaproteobacteria</taxon>
        <taxon>Acetobacterales</taxon>
        <taxon>Acetobacteraceae</taxon>
        <taxon>Plastoroseomonas</taxon>
    </lineage>
</organism>
<dbReference type="CDD" id="cd08349">
    <property type="entry name" value="BLMA_like"/>
    <property type="match status" value="1"/>
</dbReference>
<dbReference type="InterPro" id="IPR004360">
    <property type="entry name" value="Glyas_Fos-R_dOase_dom"/>
</dbReference>
<proteinExistence type="inferred from homology"/>
<dbReference type="InterPro" id="IPR037523">
    <property type="entry name" value="VOC_core"/>
</dbReference>
<gene>
    <name evidence="5" type="ORF">GXW71_17365</name>
</gene>
<sequence length="212" mass="23750">MPNLENLRKQTKQYLRWHRDRHYPVAAQIRAVLPRYRDLTDAAVLASRFQLSDAQEMVARLRGFESWEALRKGFQTMPSTTTAADPRPVLLQAEPQLFVRDIAASCAFYIGTLGFSLVFTYGEPPFYAQVARDGARLNLRCVDAPVIDPALRERETLLSAAITLEDAKPLFLEYQAAGAPMHQTLRTEPWGARTFIVADPDGNLILFAGKGG</sequence>
<dbReference type="SUPFAM" id="SSF54593">
    <property type="entry name" value="Glyoxalase/Bleomycin resistance protein/Dihydroxybiphenyl dioxygenase"/>
    <property type="match status" value="1"/>
</dbReference>
<keyword evidence="3" id="KW-0046">Antibiotic resistance</keyword>
<protein>
    <recommendedName>
        <fullName evidence="2">Bleomycin resistance protein</fullName>
    </recommendedName>
</protein>
<dbReference type="InterPro" id="IPR029068">
    <property type="entry name" value="Glyas_Bleomycin-R_OHBP_Dase"/>
</dbReference>
<evidence type="ECO:0000256" key="3">
    <source>
        <dbReference type="ARBA" id="ARBA00023251"/>
    </source>
</evidence>
<name>A0ABS5F0R0_9PROT</name>
<comment type="similarity">
    <text evidence="1">Belongs to the bleomycin resistance protein family.</text>
</comment>
<evidence type="ECO:0000259" key="4">
    <source>
        <dbReference type="PROSITE" id="PS51819"/>
    </source>
</evidence>
<keyword evidence="6" id="KW-1185">Reference proteome</keyword>
<evidence type="ECO:0000256" key="1">
    <source>
        <dbReference type="ARBA" id="ARBA00011051"/>
    </source>
</evidence>
<accession>A0ABS5F0R0</accession>
<dbReference type="RefSeq" id="WP_211853805.1">
    <property type="nucleotide sequence ID" value="NZ_JAAGBB010000020.1"/>
</dbReference>
<dbReference type="EMBL" id="JAAGBB010000020">
    <property type="protein sequence ID" value="MBR0666133.1"/>
    <property type="molecule type" value="Genomic_DNA"/>
</dbReference>
<evidence type="ECO:0000313" key="5">
    <source>
        <dbReference type="EMBL" id="MBR0666133.1"/>
    </source>
</evidence>
<dbReference type="Gene3D" id="3.10.180.10">
    <property type="entry name" value="2,3-Dihydroxybiphenyl 1,2-Dioxygenase, domain 1"/>
    <property type="match status" value="1"/>
</dbReference>
<dbReference type="InterPro" id="IPR000335">
    <property type="entry name" value="Bleomycin-R"/>
</dbReference>
<dbReference type="PROSITE" id="PS51819">
    <property type="entry name" value="VOC"/>
    <property type="match status" value="1"/>
</dbReference>
<reference evidence="6" key="1">
    <citation type="journal article" date="2021" name="Syst. Appl. Microbiol.">
        <title>Roseomonas hellenica sp. nov., isolated from roots of wild-growing Alkanna tinctoria.</title>
        <authorList>
            <person name="Rat A."/>
            <person name="Naranjo H.D."/>
            <person name="Lebbe L."/>
            <person name="Cnockaert M."/>
            <person name="Krigas N."/>
            <person name="Grigoriadou K."/>
            <person name="Maloupa E."/>
            <person name="Willems A."/>
        </authorList>
    </citation>
    <scope>NUCLEOTIDE SEQUENCE [LARGE SCALE GENOMIC DNA]</scope>
    <source>
        <strain evidence="6">LMG 31523</strain>
    </source>
</reference>
<evidence type="ECO:0000256" key="2">
    <source>
        <dbReference type="ARBA" id="ARBA00021572"/>
    </source>
</evidence>
<comment type="caution">
    <text evidence="5">The sequence shown here is derived from an EMBL/GenBank/DDBJ whole genome shotgun (WGS) entry which is preliminary data.</text>
</comment>
<dbReference type="Pfam" id="PF00903">
    <property type="entry name" value="Glyoxalase"/>
    <property type="match status" value="1"/>
</dbReference>